<dbReference type="PROSITE" id="PS50173">
    <property type="entry name" value="UMUC"/>
    <property type="match status" value="1"/>
</dbReference>
<dbReference type="InterPro" id="IPR050116">
    <property type="entry name" value="DNA_polymerase-Y"/>
</dbReference>
<dbReference type="InterPro" id="IPR001126">
    <property type="entry name" value="UmuC"/>
</dbReference>
<evidence type="ECO:0000313" key="9">
    <source>
        <dbReference type="Proteomes" id="UP000076489"/>
    </source>
</evidence>
<dbReference type="InterPro" id="IPR036775">
    <property type="entry name" value="DNA_pol_Y-fam_lit_finger_sf"/>
</dbReference>
<organism evidence="8 9">
    <name type="scientific">Pseudomonas fluorescens</name>
    <dbReference type="NCBI Taxonomy" id="294"/>
    <lineage>
        <taxon>Bacteria</taxon>
        <taxon>Pseudomonadati</taxon>
        <taxon>Pseudomonadota</taxon>
        <taxon>Gammaproteobacteria</taxon>
        <taxon>Pseudomonadales</taxon>
        <taxon>Pseudomonadaceae</taxon>
        <taxon>Pseudomonas</taxon>
    </lineage>
</organism>
<keyword evidence="6" id="KW-0742">SOS response</keyword>
<dbReference type="InterPro" id="IPR043128">
    <property type="entry name" value="Rev_trsase/Diguanyl_cyclase"/>
</dbReference>
<dbReference type="Gene3D" id="3.30.70.270">
    <property type="match status" value="1"/>
</dbReference>
<evidence type="ECO:0000256" key="1">
    <source>
        <dbReference type="ARBA" id="ARBA00010945"/>
    </source>
</evidence>
<keyword evidence="4" id="KW-0741">SOS mutagenesis</keyword>
<sequence length="406" mass="44837">MLRVFEPKLIGRPVVVLSSNDGAVVSRSDEAKALGVKMAQPAFELRDLVARQGLILRSSNFALFDDMSRRVMQAIADCAPQIDIHSVDEAFIRLTGMRGDLDEIGRHIQTSVLKKTGIPTGVGISRNKTTAKLCNWASKKWKAKTGSVVALLDRERMDKLLDYAHVSEVWGIGGRLTEHLASMGITTAGQLCRAEPRLIRKHLGVTVERTVHELNWRQCFGFGEAAGPRKTMASTRSFGQRVKDLNSIEVAICCHSAKLCLKLRAQGSMASAVRVFIATSYFATIDKRLSRSACTVFLRPTNDTRVFTEAAIMLLREIYKSGFDWAKSGVIVTETVEETGFVSDIFAPPERPKSAQLMQALDKINRLVGPGTVRFGRESANRQIGIKQEFSSPRATTAWGELINVK</sequence>
<evidence type="ECO:0000256" key="3">
    <source>
        <dbReference type="ARBA" id="ARBA00023125"/>
    </source>
</evidence>
<dbReference type="SUPFAM" id="SSF56672">
    <property type="entry name" value="DNA/RNA polymerases"/>
    <property type="match status" value="1"/>
</dbReference>
<protein>
    <recommendedName>
        <fullName evidence="7">UmuC domain-containing protein</fullName>
    </recommendedName>
</protein>
<keyword evidence="5" id="KW-0234">DNA repair</keyword>
<dbReference type="Proteomes" id="UP000076489">
    <property type="component" value="Unassembled WGS sequence"/>
</dbReference>
<dbReference type="AlphaFoldDB" id="A0A162B2F7"/>
<dbReference type="GO" id="GO:0006281">
    <property type="term" value="P:DNA repair"/>
    <property type="evidence" value="ECO:0007669"/>
    <property type="project" value="UniProtKB-KW"/>
</dbReference>
<dbReference type="SUPFAM" id="SSF100879">
    <property type="entry name" value="Lesion bypass DNA polymerase (Y-family), little finger domain"/>
    <property type="match status" value="1"/>
</dbReference>
<dbReference type="EMBL" id="LUKJ01000002">
    <property type="protein sequence ID" value="KZN20666.1"/>
    <property type="molecule type" value="Genomic_DNA"/>
</dbReference>
<evidence type="ECO:0000256" key="4">
    <source>
        <dbReference type="ARBA" id="ARBA00023199"/>
    </source>
</evidence>
<comment type="caution">
    <text evidence="8">The sequence shown here is derived from an EMBL/GenBank/DDBJ whole genome shotgun (WGS) entry which is preliminary data.</text>
</comment>
<reference evidence="9" key="1">
    <citation type="submission" date="2016-03" db="EMBL/GenBank/DDBJ databases">
        <authorList>
            <person name="Ray J."/>
            <person name="Price M."/>
            <person name="Deutschbauer A."/>
        </authorList>
    </citation>
    <scope>NUCLEOTIDE SEQUENCE [LARGE SCALE GENOMIC DNA]</scope>
    <source>
        <strain evidence="9">FW300-N1B4</strain>
    </source>
</reference>
<dbReference type="Gene3D" id="1.10.150.20">
    <property type="entry name" value="5' to 3' exonuclease, C-terminal subdomain"/>
    <property type="match status" value="1"/>
</dbReference>
<dbReference type="GO" id="GO:0005829">
    <property type="term" value="C:cytosol"/>
    <property type="evidence" value="ECO:0007669"/>
    <property type="project" value="TreeGrafter"/>
</dbReference>
<evidence type="ECO:0000256" key="2">
    <source>
        <dbReference type="ARBA" id="ARBA00022763"/>
    </source>
</evidence>
<dbReference type="PANTHER" id="PTHR11076:SF34">
    <property type="entry name" value="PROTEIN UMUC"/>
    <property type="match status" value="1"/>
</dbReference>
<evidence type="ECO:0000259" key="7">
    <source>
        <dbReference type="PROSITE" id="PS50173"/>
    </source>
</evidence>
<evidence type="ECO:0000256" key="6">
    <source>
        <dbReference type="ARBA" id="ARBA00023236"/>
    </source>
</evidence>
<gene>
    <name evidence="8" type="ORF">A1D17_03760</name>
</gene>
<dbReference type="Pfam" id="PF00817">
    <property type="entry name" value="IMS"/>
    <property type="match status" value="1"/>
</dbReference>
<feature type="domain" description="UmuC" evidence="7">
    <location>
        <begin position="1"/>
        <end position="173"/>
    </location>
</feature>
<comment type="similarity">
    <text evidence="1">Belongs to the DNA polymerase type-Y family.</text>
</comment>
<accession>A0A162B2F7</accession>
<dbReference type="Pfam" id="PF11799">
    <property type="entry name" value="IMS_C"/>
    <property type="match status" value="1"/>
</dbReference>
<dbReference type="CDD" id="cd01700">
    <property type="entry name" value="PolY_Pol_V_umuC"/>
    <property type="match status" value="1"/>
</dbReference>
<keyword evidence="3" id="KW-0238">DNA-binding</keyword>
<dbReference type="Pfam" id="PF13438">
    <property type="entry name" value="DUF4113"/>
    <property type="match status" value="1"/>
</dbReference>
<dbReference type="InterPro" id="IPR025188">
    <property type="entry name" value="DUF4113"/>
</dbReference>
<dbReference type="GO" id="GO:0003887">
    <property type="term" value="F:DNA-directed DNA polymerase activity"/>
    <property type="evidence" value="ECO:0007669"/>
    <property type="project" value="TreeGrafter"/>
</dbReference>
<evidence type="ECO:0000256" key="5">
    <source>
        <dbReference type="ARBA" id="ARBA00023204"/>
    </source>
</evidence>
<proteinExistence type="inferred from homology"/>
<dbReference type="GO" id="GO:0009432">
    <property type="term" value="P:SOS response"/>
    <property type="evidence" value="ECO:0007669"/>
    <property type="project" value="UniProtKB-KW"/>
</dbReference>
<dbReference type="GO" id="GO:0042276">
    <property type="term" value="P:error-prone translesion synthesis"/>
    <property type="evidence" value="ECO:0007669"/>
    <property type="project" value="TreeGrafter"/>
</dbReference>
<name>A0A162B2F7_PSEFL</name>
<dbReference type="PANTHER" id="PTHR11076">
    <property type="entry name" value="DNA REPAIR POLYMERASE UMUC / TRANSFERASE FAMILY MEMBER"/>
    <property type="match status" value="1"/>
</dbReference>
<keyword evidence="2" id="KW-0227">DNA damage</keyword>
<dbReference type="InterPro" id="IPR043502">
    <property type="entry name" value="DNA/RNA_pol_sf"/>
</dbReference>
<dbReference type="InterPro" id="IPR017961">
    <property type="entry name" value="DNA_pol_Y-fam_little_finger"/>
</dbReference>
<dbReference type="GO" id="GO:0003684">
    <property type="term" value="F:damaged DNA binding"/>
    <property type="evidence" value="ECO:0007669"/>
    <property type="project" value="InterPro"/>
</dbReference>
<dbReference type="Gene3D" id="3.40.1170.60">
    <property type="match status" value="1"/>
</dbReference>
<reference evidence="8 9" key="2">
    <citation type="journal article" date="2018" name="Nature">
        <title>Mutant phenotypes for thousands of bacterial genes of unknown function.</title>
        <authorList>
            <person name="Price M.N."/>
            <person name="Wetmore K.M."/>
            <person name="Waters R.J."/>
            <person name="Callaghan M."/>
            <person name="Ray J."/>
            <person name="Liu H."/>
            <person name="Kuehl J.V."/>
            <person name="Melnyk R.A."/>
            <person name="Lamson J.S."/>
            <person name="Suh Y."/>
            <person name="Carlson H.K."/>
            <person name="Esquivel Z."/>
            <person name="Sadeeshkumar H."/>
            <person name="Chakraborty R."/>
            <person name="Zane G.M."/>
            <person name="Rubin B.E."/>
            <person name="Wall J.D."/>
            <person name="Visel A."/>
            <person name="Bristow J."/>
            <person name="Blow M.J."/>
            <person name="Arkin A.P."/>
            <person name="Deutschbauer A.M."/>
        </authorList>
    </citation>
    <scope>NUCLEOTIDE SEQUENCE [LARGE SCALE GENOMIC DNA]</scope>
    <source>
        <strain evidence="8 9">FW300-N1B4</strain>
    </source>
</reference>
<evidence type="ECO:0000313" key="8">
    <source>
        <dbReference type="EMBL" id="KZN20666.1"/>
    </source>
</evidence>